<name>A0ABY7TDG0_9SPHI</name>
<proteinExistence type="predicted"/>
<feature type="domain" description="NAD-dependent epimerase/dehydratase" evidence="1">
    <location>
        <begin position="40"/>
        <end position="245"/>
    </location>
</feature>
<dbReference type="SUPFAM" id="SSF51735">
    <property type="entry name" value="NAD(P)-binding Rossmann-fold domains"/>
    <property type="match status" value="1"/>
</dbReference>
<dbReference type="InterPro" id="IPR001509">
    <property type="entry name" value="Epimerase_deHydtase"/>
</dbReference>
<evidence type="ECO:0000313" key="2">
    <source>
        <dbReference type="EMBL" id="WCT14233.1"/>
    </source>
</evidence>
<dbReference type="RefSeq" id="WP_273632583.1">
    <property type="nucleotide sequence ID" value="NZ_CP117167.1"/>
</dbReference>
<dbReference type="EMBL" id="CP117167">
    <property type="protein sequence ID" value="WCT14233.1"/>
    <property type="molecule type" value="Genomic_DNA"/>
</dbReference>
<dbReference type="CDD" id="cd05262">
    <property type="entry name" value="SDR_a7"/>
    <property type="match status" value="1"/>
</dbReference>
<dbReference type="InterPro" id="IPR036291">
    <property type="entry name" value="NAD(P)-bd_dom_sf"/>
</dbReference>
<dbReference type="PANTHER" id="PTHR48079">
    <property type="entry name" value="PROTEIN YEEZ"/>
    <property type="match status" value="1"/>
</dbReference>
<dbReference type="PANTHER" id="PTHR48079:SF6">
    <property type="entry name" value="NAD(P)-BINDING DOMAIN-CONTAINING PROTEIN-RELATED"/>
    <property type="match status" value="1"/>
</dbReference>
<evidence type="ECO:0000313" key="3">
    <source>
        <dbReference type="Proteomes" id="UP001216139"/>
    </source>
</evidence>
<dbReference type="Proteomes" id="UP001216139">
    <property type="component" value="Chromosome"/>
</dbReference>
<dbReference type="InterPro" id="IPR051783">
    <property type="entry name" value="NAD(P)-dependent_oxidoreduct"/>
</dbReference>
<organism evidence="2 3">
    <name type="scientific">Mucilaginibacter jinjuensis</name>
    <dbReference type="NCBI Taxonomy" id="1176721"/>
    <lineage>
        <taxon>Bacteria</taxon>
        <taxon>Pseudomonadati</taxon>
        <taxon>Bacteroidota</taxon>
        <taxon>Sphingobacteriia</taxon>
        <taxon>Sphingobacteriales</taxon>
        <taxon>Sphingobacteriaceae</taxon>
        <taxon>Mucilaginibacter</taxon>
    </lineage>
</organism>
<dbReference type="Pfam" id="PF01370">
    <property type="entry name" value="Epimerase"/>
    <property type="match status" value="1"/>
</dbReference>
<protein>
    <submittedName>
        <fullName evidence="2">SDR family oxidoreductase</fullName>
    </submittedName>
</protein>
<accession>A0ABY7TDG0</accession>
<sequence length="328" mass="35204">MISYAGIFYTDPAKSKADLAKSRKPKRVIFVHQNRRLMKVFVTGATGFIGTAIVQELLSAGHEVLGLARSEASAQKLIDAGAEVLRGDLEDLESLRTGAAQADGVIHAGFIHDFNRFAEVCEVDKVAIQTIGAVLAGSGRPFIVTSGTALVSPGQLATEDIKPPVNPAWPRASEQTGDAVGAASVRLSPSVHGEGDHHGFVPILVKTAREKGFSAYIGEGQNRWNAVHRLDAARLFRLALENAEPGMRYHASAEEAITVKAIAEAIGKQLGLPVRSINPEAAAEHFGWFAHMAGIDCPSSSEWTRQTLNWQPTHPTLLADIENGMYTQ</sequence>
<dbReference type="Gene3D" id="3.40.50.720">
    <property type="entry name" value="NAD(P)-binding Rossmann-like Domain"/>
    <property type="match status" value="1"/>
</dbReference>
<gene>
    <name evidence="2" type="ORF">PQO05_09840</name>
</gene>
<reference evidence="2 3" key="1">
    <citation type="submission" date="2023-02" db="EMBL/GenBank/DDBJ databases">
        <title>Genome sequence of Mucilaginibacter jinjuensis strain KACC 16571.</title>
        <authorList>
            <person name="Kim S."/>
            <person name="Heo J."/>
            <person name="Kwon S.-W."/>
        </authorList>
    </citation>
    <scope>NUCLEOTIDE SEQUENCE [LARGE SCALE GENOMIC DNA]</scope>
    <source>
        <strain evidence="2 3">KACC 16571</strain>
    </source>
</reference>
<evidence type="ECO:0000259" key="1">
    <source>
        <dbReference type="Pfam" id="PF01370"/>
    </source>
</evidence>
<keyword evidence="3" id="KW-1185">Reference proteome</keyword>